<evidence type="ECO:0000313" key="1">
    <source>
        <dbReference type="EMBL" id="KAJ8019957.1"/>
    </source>
</evidence>
<dbReference type="EMBL" id="JAIZAY010000023">
    <property type="protein sequence ID" value="KAJ8019957.1"/>
    <property type="molecule type" value="Genomic_DNA"/>
</dbReference>
<evidence type="ECO:0000313" key="2">
    <source>
        <dbReference type="Proteomes" id="UP001152320"/>
    </source>
</evidence>
<name>A0A9Q0YBZ2_HOLLE</name>
<keyword evidence="2" id="KW-1185">Reference proteome</keyword>
<organism evidence="1 2">
    <name type="scientific">Holothuria leucospilota</name>
    <name type="common">Black long sea cucumber</name>
    <name type="synonym">Mertensiothuria leucospilota</name>
    <dbReference type="NCBI Taxonomy" id="206669"/>
    <lineage>
        <taxon>Eukaryota</taxon>
        <taxon>Metazoa</taxon>
        <taxon>Echinodermata</taxon>
        <taxon>Eleutherozoa</taxon>
        <taxon>Echinozoa</taxon>
        <taxon>Holothuroidea</taxon>
        <taxon>Aspidochirotacea</taxon>
        <taxon>Aspidochirotida</taxon>
        <taxon>Holothuriidae</taxon>
        <taxon>Holothuria</taxon>
    </lineage>
</organism>
<accession>A0A9Q0YBZ2</accession>
<proteinExistence type="predicted"/>
<dbReference type="AlphaFoldDB" id="A0A9Q0YBZ2"/>
<comment type="caution">
    <text evidence="1">The sequence shown here is derived from an EMBL/GenBank/DDBJ whole genome shotgun (WGS) entry which is preliminary data.</text>
</comment>
<protein>
    <submittedName>
        <fullName evidence="1">Uncharacterized protein</fullName>
    </submittedName>
</protein>
<reference evidence="1" key="1">
    <citation type="submission" date="2021-10" db="EMBL/GenBank/DDBJ databases">
        <title>Tropical sea cucumber genome reveals ecological adaptation and Cuvierian tubules defense mechanism.</title>
        <authorList>
            <person name="Chen T."/>
        </authorList>
    </citation>
    <scope>NUCLEOTIDE SEQUENCE</scope>
    <source>
        <strain evidence="1">Nanhai2018</strain>
        <tissue evidence="1">Muscle</tissue>
    </source>
</reference>
<dbReference type="Proteomes" id="UP001152320">
    <property type="component" value="Chromosome 23"/>
</dbReference>
<sequence length="313" mass="35758">MVNVEACTMISALHALPRFTTSFRQKQKMLDANAVKSEDYLLYRPFKGHPLTRDTAFTPDLPKSIPVIAYSRSPLRLLPATDEKTALSPGIVKVCHQNVPQYLLPMYERSCSEIPIPYTPIVSELKFNQPESPSKQYKRPKPSTSSPAIMNGLWVRLENVLKTRKEEREESRTLQARQSKSDEEALQCCHQRRACDVPRLRGICSDCQAKKSYQNTMGVAICGSDETFGFEEVNLNDDDWPSYMYPSRQRFANETIHGNFKQAHRGVPRLSTFPTHRTQQPQRPALRVIEQLQPFGLSRHLTESDSSEESKDN</sequence>
<gene>
    <name evidence="1" type="ORF">HOLleu_41749</name>
</gene>